<keyword evidence="4 8" id="KW-0489">Methyltransferase</keyword>
<dbReference type="GO" id="GO:0046026">
    <property type="term" value="F:precorrin-4 C11-methyltransferase activity"/>
    <property type="evidence" value="ECO:0007669"/>
    <property type="project" value="UniProtKB-EC"/>
</dbReference>
<gene>
    <name evidence="8" type="primary">cobM</name>
    <name evidence="8" type="ORF">ISALK_01105</name>
</gene>
<dbReference type="InterPro" id="IPR006362">
    <property type="entry name" value="Cbl_synth_CobM/CibF"/>
</dbReference>
<dbReference type="PANTHER" id="PTHR45790">
    <property type="entry name" value="SIROHEME SYNTHASE-RELATED"/>
    <property type="match status" value="1"/>
</dbReference>
<evidence type="ECO:0000256" key="1">
    <source>
        <dbReference type="ARBA" id="ARBA00004953"/>
    </source>
</evidence>
<evidence type="ECO:0000313" key="9">
    <source>
        <dbReference type="Proteomes" id="UP000449710"/>
    </source>
</evidence>
<dbReference type="EC" id="2.1.1.133" evidence="8"/>
<keyword evidence="3" id="KW-0169">Cobalamin biosynthesis</keyword>
<dbReference type="EMBL" id="SUMG01000001">
    <property type="protein sequence ID" value="NBG87088.1"/>
    <property type="molecule type" value="Genomic_DNA"/>
</dbReference>
<dbReference type="InterPro" id="IPR014777">
    <property type="entry name" value="4pyrrole_Mease_sub1"/>
</dbReference>
<dbReference type="InterPro" id="IPR050161">
    <property type="entry name" value="Siro_Cobalamin_biosynth"/>
</dbReference>
<organism evidence="8 9">
    <name type="scientific">Isachenkonia alkalipeptolytica</name>
    <dbReference type="NCBI Taxonomy" id="2565777"/>
    <lineage>
        <taxon>Bacteria</taxon>
        <taxon>Bacillati</taxon>
        <taxon>Bacillota</taxon>
        <taxon>Clostridia</taxon>
        <taxon>Eubacteriales</taxon>
        <taxon>Clostridiaceae</taxon>
        <taxon>Isachenkonia</taxon>
    </lineage>
</organism>
<dbReference type="Gene3D" id="3.40.1010.10">
    <property type="entry name" value="Cobalt-precorrin-4 Transmethylase, Domain 1"/>
    <property type="match status" value="1"/>
</dbReference>
<dbReference type="CDD" id="cd11641">
    <property type="entry name" value="Precorrin-4_C11-MT"/>
    <property type="match status" value="1"/>
</dbReference>
<dbReference type="Gene3D" id="3.30.950.10">
    <property type="entry name" value="Methyltransferase, Cobalt-precorrin-4 Transmethylase, Domain 2"/>
    <property type="match status" value="1"/>
</dbReference>
<sequence>MKTVYFVGAGPGDPELITVKGQNLVKEGDIIIYAGSLVNEKILDCKKKDAKLYNSASMTLDEVLEVTERSLAKGEMVVRVHTGDPTIYGAIKEQIDALEEKGIRSVVIPGVSSFTASAASLNRELTLPGVSQTVILTRLEGRTPVPELEKLESLARHQSTMAIFLSVQMIDRVVEKLRTHYPEDTPIAVVQRATWEDQKQVIGTLGEIGEKVKEAKISKTAQILVGRFLGEEYELSKLYDPKFTHEYREAKR</sequence>
<proteinExistence type="inferred from homology"/>
<reference evidence="8 9" key="1">
    <citation type="submission" date="2019-04" db="EMBL/GenBank/DDBJ databases">
        <title>Isachenkonia alkalipeptolytica gen. nov. sp. nov. a new anaerobic, alkiliphilic organothrophic bacterium capable to reduce synthesized ferrihydrite isolated from a soda lake.</title>
        <authorList>
            <person name="Toshchakov S.V."/>
            <person name="Zavarzina D.G."/>
            <person name="Zhilina T.N."/>
            <person name="Kostrikina N.A."/>
            <person name="Kublanov I.V."/>
        </authorList>
    </citation>
    <scope>NUCLEOTIDE SEQUENCE [LARGE SCALE GENOMIC DNA]</scope>
    <source>
        <strain evidence="8 9">Z-1701</strain>
    </source>
</reference>
<comment type="similarity">
    <text evidence="2">Belongs to the precorrin methyltransferase family.</text>
</comment>
<dbReference type="InterPro" id="IPR035996">
    <property type="entry name" value="4pyrrol_Methylase_sf"/>
</dbReference>
<evidence type="ECO:0000259" key="7">
    <source>
        <dbReference type="Pfam" id="PF00590"/>
    </source>
</evidence>
<dbReference type="AlphaFoldDB" id="A0AA44BCN3"/>
<accession>A0AA44BCN3</accession>
<dbReference type="Pfam" id="PF00590">
    <property type="entry name" value="TP_methylase"/>
    <property type="match status" value="1"/>
</dbReference>
<dbReference type="InterPro" id="IPR003043">
    <property type="entry name" value="Uropor_MeTrfase_CS"/>
</dbReference>
<dbReference type="PROSITE" id="PS00839">
    <property type="entry name" value="SUMT_1"/>
    <property type="match status" value="1"/>
</dbReference>
<dbReference type="PANTHER" id="PTHR45790:SF4">
    <property type="entry name" value="COBALT-PRECORRIN-4 C(11)-METHYLTRANSFERASE"/>
    <property type="match status" value="1"/>
</dbReference>
<dbReference type="InterPro" id="IPR000878">
    <property type="entry name" value="4pyrrol_Mease"/>
</dbReference>
<dbReference type="InterPro" id="IPR014776">
    <property type="entry name" value="4pyrrole_Mease_sub2"/>
</dbReference>
<keyword evidence="5 8" id="KW-0808">Transferase</keyword>
<keyword evidence="9" id="KW-1185">Reference proteome</keyword>
<protein>
    <submittedName>
        <fullName evidence="8">Precorrin-4 C(11)-methyltransferase</fullName>
        <ecNumber evidence="8">2.1.1.133</ecNumber>
    </submittedName>
</protein>
<evidence type="ECO:0000256" key="4">
    <source>
        <dbReference type="ARBA" id="ARBA00022603"/>
    </source>
</evidence>
<dbReference type="SUPFAM" id="SSF53790">
    <property type="entry name" value="Tetrapyrrole methylase"/>
    <property type="match status" value="1"/>
</dbReference>
<evidence type="ECO:0000256" key="2">
    <source>
        <dbReference type="ARBA" id="ARBA00005879"/>
    </source>
</evidence>
<dbReference type="Proteomes" id="UP000449710">
    <property type="component" value="Unassembled WGS sequence"/>
</dbReference>
<evidence type="ECO:0000256" key="3">
    <source>
        <dbReference type="ARBA" id="ARBA00022573"/>
    </source>
</evidence>
<dbReference type="RefSeq" id="WP_160718391.1">
    <property type="nucleotide sequence ID" value="NZ_SUMG01000001.1"/>
</dbReference>
<keyword evidence="6" id="KW-0949">S-adenosyl-L-methionine</keyword>
<comment type="caution">
    <text evidence="8">The sequence shown here is derived from an EMBL/GenBank/DDBJ whole genome shotgun (WGS) entry which is preliminary data.</text>
</comment>
<evidence type="ECO:0000256" key="6">
    <source>
        <dbReference type="ARBA" id="ARBA00022691"/>
    </source>
</evidence>
<dbReference type="GO" id="GO:0032259">
    <property type="term" value="P:methylation"/>
    <property type="evidence" value="ECO:0007669"/>
    <property type="project" value="UniProtKB-KW"/>
</dbReference>
<evidence type="ECO:0000313" key="8">
    <source>
        <dbReference type="EMBL" id="NBG87088.1"/>
    </source>
</evidence>
<feature type="domain" description="Tetrapyrrole methylase" evidence="7">
    <location>
        <begin position="3"/>
        <end position="208"/>
    </location>
</feature>
<dbReference type="GO" id="GO:0009236">
    <property type="term" value="P:cobalamin biosynthetic process"/>
    <property type="evidence" value="ECO:0007669"/>
    <property type="project" value="UniProtKB-KW"/>
</dbReference>
<evidence type="ECO:0000256" key="5">
    <source>
        <dbReference type="ARBA" id="ARBA00022679"/>
    </source>
</evidence>
<name>A0AA44BCN3_9CLOT</name>
<dbReference type="NCBIfam" id="TIGR01465">
    <property type="entry name" value="cobM_cbiF"/>
    <property type="match status" value="1"/>
</dbReference>
<comment type="pathway">
    <text evidence="1">Cofactor biosynthesis; adenosylcobalamin biosynthesis.</text>
</comment>